<dbReference type="EMBL" id="JASJOS010000001">
    <property type="protein sequence ID" value="MDJ1478862.1"/>
    <property type="molecule type" value="Genomic_DNA"/>
</dbReference>
<organism evidence="1 2">
    <name type="scientific">Xanthocytophaga flava</name>
    <dbReference type="NCBI Taxonomy" id="3048013"/>
    <lineage>
        <taxon>Bacteria</taxon>
        <taxon>Pseudomonadati</taxon>
        <taxon>Bacteroidota</taxon>
        <taxon>Cytophagia</taxon>
        <taxon>Cytophagales</taxon>
        <taxon>Rhodocytophagaceae</taxon>
        <taxon>Xanthocytophaga</taxon>
    </lineage>
</organism>
<dbReference type="InterPro" id="IPR052159">
    <property type="entry name" value="Competence_DNA_uptake"/>
</dbReference>
<dbReference type="AlphaFoldDB" id="A0AAE3U4V0"/>
<evidence type="ECO:0000313" key="1">
    <source>
        <dbReference type="EMBL" id="MDJ1478862.1"/>
    </source>
</evidence>
<comment type="caution">
    <text evidence="1">The sequence shown here is derived from an EMBL/GenBank/DDBJ whole genome shotgun (WGS) entry which is preliminary data.</text>
</comment>
<sequence length="291" mass="33390">MLLTKFRAFQLESEGSLFSFYKQDTNVYTLIEARLPCGGIDILIEDLKIHNKERVDTLHITSWDTDHCCFNDLVQIINHLRPSLIEVPSYLPSSEEGRLCRNLLLKYDNIHQKYVHNVIEISKEYISRLSSASSWGSSDVLYPSSYDSENKNDMSLIKLFRSAGFNVISLGDCESEEIARRLLISNIFISEVDVLILPHHGADNGFMSGSFLDKVKPKLAVCSSNYDNQYEHPRQNIRDMLSCRGIPLMTTKRGDVIIFHENGSSQSVAYNFISRNRAYEFPTPFMPKKFR</sequence>
<accession>A0AAE3U4V0</accession>
<dbReference type="RefSeq" id="WP_313974589.1">
    <property type="nucleotide sequence ID" value="NZ_JASJOS010000001.1"/>
</dbReference>
<dbReference type="InterPro" id="IPR036866">
    <property type="entry name" value="RibonucZ/Hydroxyglut_hydro"/>
</dbReference>
<dbReference type="SUPFAM" id="SSF56281">
    <property type="entry name" value="Metallo-hydrolase/oxidoreductase"/>
    <property type="match status" value="1"/>
</dbReference>
<dbReference type="Gene3D" id="3.60.15.10">
    <property type="entry name" value="Ribonuclease Z/Hydroxyacylglutathione hydrolase-like"/>
    <property type="match status" value="1"/>
</dbReference>
<dbReference type="PANTHER" id="PTHR30619:SF1">
    <property type="entry name" value="RECOMBINATION PROTEIN 2"/>
    <property type="match status" value="1"/>
</dbReference>
<dbReference type="Proteomes" id="UP001241110">
    <property type="component" value="Unassembled WGS sequence"/>
</dbReference>
<dbReference type="PANTHER" id="PTHR30619">
    <property type="entry name" value="DNA INTERNALIZATION/COMPETENCE PROTEIN COMEC/REC2"/>
    <property type="match status" value="1"/>
</dbReference>
<reference evidence="1" key="1">
    <citation type="submission" date="2023-05" db="EMBL/GenBank/DDBJ databases">
        <authorList>
            <person name="Zhang X."/>
        </authorList>
    </citation>
    <scope>NUCLEOTIDE SEQUENCE</scope>
    <source>
        <strain evidence="1">YF14B1</strain>
    </source>
</reference>
<protein>
    <recommendedName>
        <fullName evidence="3">Competence protein ComEC</fullName>
    </recommendedName>
</protein>
<proteinExistence type="predicted"/>
<evidence type="ECO:0008006" key="3">
    <source>
        <dbReference type="Google" id="ProtNLM"/>
    </source>
</evidence>
<gene>
    <name evidence="1" type="ORF">QNI16_00115</name>
</gene>
<evidence type="ECO:0000313" key="2">
    <source>
        <dbReference type="Proteomes" id="UP001241110"/>
    </source>
</evidence>
<name>A0AAE3U4V0_9BACT</name>